<organism evidence="2 3">
    <name type="scientific">Lactuca virosa</name>
    <dbReference type="NCBI Taxonomy" id="75947"/>
    <lineage>
        <taxon>Eukaryota</taxon>
        <taxon>Viridiplantae</taxon>
        <taxon>Streptophyta</taxon>
        <taxon>Embryophyta</taxon>
        <taxon>Tracheophyta</taxon>
        <taxon>Spermatophyta</taxon>
        <taxon>Magnoliopsida</taxon>
        <taxon>eudicotyledons</taxon>
        <taxon>Gunneridae</taxon>
        <taxon>Pentapetalae</taxon>
        <taxon>asterids</taxon>
        <taxon>campanulids</taxon>
        <taxon>Asterales</taxon>
        <taxon>Asteraceae</taxon>
        <taxon>Cichorioideae</taxon>
        <taxon>Cichorieae</taxon>
        <taxon>Lactucinae</taxon>
        <taxon>Lactuca</taxon>
    </lineage>
</organism>
<accession>A0AAU9MMN1</accession>
<gene>
    <name evidence="2" type="ORF">LVIROSA_LOCUS10471</name>
</gene>
<dbReference type="PANTHER" id="PTHR45786">
    <property type="entry name" value="DNA BINDING PROTEIN-LIKE"/>
    <property type="match status" value="1"/>
</dbReference>
<reference evidence="2 3" key="1">
    <citation type="submission" date="2022-01" db="EMBL/GenBank/DDBJ databases">
        <authorList>
            <person name="Xiong W."/>
            <person name="Schranz E."/>
        </authorList>
    </citation>
    <scope>NUCLEOTIDE SEQUENCE [LARGE SCALE GENOMIC DNA]</scope>
</reference>
<sequence>MIRLSSSNNRLITEELDFDMNSLQQESHQLLDSLTIEQRSVFDEIMTAVKQKKGVLSNITTNIQTPSSTKFVNIVGNNENVSPTLSCGYQQTRVQSISNIYIDSPLSNKAKDKRKERKIYLDTRRSNHMSTVPIGNVGRDQQHFQYASDFFTRTPLSNISNVNAQYSTLSGDMRATNSSSVTQASSSNLSCRKLNRKRKIPNISQIPILDLTSDEDLRDQQIRQQLISDYLDHGDQTFVCTMCHAQLWTYEALKGNTSGKKTSYSMCCGNGKVELPQLKQAPTNYQNLFRNVDPKGKNFMKNIRRFNSMFSFTSMGGKVDSSINRGNAPYVFRLSGQNYHCMGSLLPIDGSKPKFSQLYIYDTENEITNRQRAFSTQNEGCTSTSHSLDIEIIRFLKDMLDSTNELVKCYRMARDCFDENPHIDLKLRLIGRRQQDGRTYNLPTASEVAALIVGDIGDAIDNRDIIVTTKSGSLQHLKKKRLLGLVKAVVYTVEFQKRGLPHAHICLFMHPDYKLPTVEHIDRVISAEIPNKDDDPELYSLVSEFMMHGPCGSDNPKCPCMSENKCSKNFPKPFLENTSVDSNGYPMYRRRNDGSFIEKSGVKLDNRSVVPYHKTLLKRYQAHINVEWCNQAASIKYLFKYINKGPDRATVEVAQNNNGGDNDDAPVDEIKNYYDCRYLSACEASWRIYGFDVHYRYPSVVRLPFHLPGKQNVVYGADDDIEDVLNKQSVSSSMFLSWMSCNEHNEDARKLSYVEFPTKFVWKQEDRCWEPRKKGFSIGRIHTVSPNLGEAYFLRILLNKVKGPKSFPDIRTVNGQVCPTFRDACYALGLLEDDREYIDAIEEASHSGSGYYLRFLFATMLKSNSLSKPCYVWENTCQYLSDGILYNQRIRLKSPGLSLNDDQLKNLTLYEIEKILLQNNSSLKDFVGMPYPDHDSISSSNNPFDY</sequence>
<evidence type="ECO:0000259" key="1">
    <source>
        <dbReference type="Pfam" id="PF14214"/>
    </source>
</evidence>
<proteinExistence type="predicted"/>
<keyword evidence="3" id="KW-1185">Reference proteome</keyword>
<comment type="caution">
    <text evidence="2">The sequence shown here is derived from an EMBL/GenBank/DDBJ whole genome shotgun (WGS) entry which is preliminary data.</text>
</comment>
<dbReference type="EMBL" id="CAKMRJ010001112">
    <property type="protein sequence ID" value="CAH1423180.1"/>
    <property type="molecule type" value="Genomic_DNA"/>
</dbReference>
<feature type="domain" description="Helitron helicase-like" evidence="1">
    <location>
        <begin position="474"/>
        <end position="505"/>
    </location>
</feature>
<name>A0AAU9MMN1_9ASTR</name>
<dbReference type="PANTHER" id="PTHR45786:SF66">
    <property type="entry name" value="HOOK MOTIF PROTEIN, PUTATIVE-RELATED"/>
    <property type="match status" value="1"/>
</dbReference>
<dbReference type="Proteomes" id="UP001157418">
    <property type="component" value="Unassembled WGS sequence"/>
</dbReference>
<dbReference type="AlphaFoldDB" id="A0AAU9MMN1"/>
<dbReference type="Pfam" id="PF14214">
    <property type="entry name" value="Helitron_like_N"/>
    <property type="match status" value="1"/>
</dbReference>
<evidence type="ECO:0000313" key="3">
    <source>
        <dbReference type="Proteomes" id="UP001157418"/>
    </source>
</evidence>
<protein>
    <recommendedName>
        <fullName evidence="1">Helitron helicase-like domain-containing protein</fullName>
    </recommendedName>
</protein>
<dbReference type="InterPro" id="IPR025476">
    <property type="entry name" value="Helitron_helicase-like"/>
</dbReference>
<evidence type="ECO:0000313" key="2">
    <source>
        <dbReference type="EMBL" id="CAH1423180.1"/>
    </source>
</evidence>